<evidence type="ECO:0000259" key="6">
    <source>
        <dbReference type="Pfam" id="PF08386"/>
    </source>
</evidence>
<dbReference type="AlphaFoldDB" id="A0A2T0Q9P8"/>
<evidence type="ECO:0000313" key="7">
    <source>
        <dbReference type="EMBL" id="PRY00619.1"/>
    </source>
</evidence>
<feature type="region of interest" description="Disordered" evidence="4">
    <location>
        <begin position="344"/>
        <end position="378"/>
    </location>
</feature>
<dbReference type="SUPFAM" id="SSF53474">
    <property type="entry name" value="alpha/beta-Hydrolases"/>
    <property type="match status" value="1"/>
</dbReference>
<keyword evidence="8" id="KW-1185">Reference proteome</keyword>
<accession>A0A2T0Q9P8</accession>
<evidence type="ECO:0000313" key="8">
    <source>
        <dbReference type="Proteomes" id="UP000237846"/>
    </source>
</evidence>
<dbReference type="RefSeq" id="WP_106242316.1">
    <property type="nucleotide sequence ID" value="NZ_PVZC01000002.1"/>
</dbReference>
<evidence type="ECO:0000256" key="1">
    <source>
        <dbReference type="ARBA" id="ARBA00010088"/>
    </source>
</evidence>
<dbReference type="Pfam" id="PF08386">
    <property type="entry name" value="Abhydrolase_4"/>
    <property type="match status" value="1"/>
</dbReference>
<dbReference type="PANTHER" id="PTHR43248">
    <property type="entry name" value="2-SUCCINYL-6-HYDROXY-2,4-CYCLOHEXADIENE-1-CARBOXYLATE SYNTHASE"/>
    <property type="match status" value="1"/>
</dbReference>
<dbReference type="GO" id="GO:0016787">
    <property type="term" value="F:hydrolase activity"/>
    <property type="evidence" value="ECO:0007669"/>
    <property type="project" value="UniProtKB-KW"/>
</dbReference>
<keyword evidence="2 5" id="KW-0732">Signal</keyword>
<evidence type="ECO:0000256" key="2">
    <source>
        <dbReference type="ARBA" id="ARBA00022729"/>
    </source>
</evidence>
<feature type="compositionally biased region" description="Low complexity" evidence="4">
    <location>
        <begin position="362"/>
        <end position="377"/>
    </location>
</feature>
<comment type="similarity">
    <text evidence="1">Belongs to the peptidase S33 family.</text>
</comment>
<name>A0A2T0Q9P8_9ACTN</name>
<organism evidence="7 8">
    <name type="scientific">Allonocardiopsis opalescens</name>
    <dbReference type="NCBI Taxonomy" id="1144618"/>
    <lineage>
        <taxon>Bacteria</taxon>
        <taxon>Bacillati</taxon>
        <taxon>Actinomycetota</taxon>
        <taxon>Actinomycetes</taxon>
        <taxon>Streptosporangiales</taxon>
        <taxon>Allonocardiopsis</taxon>
    </lineage>
</organism>
<dbReference type="OrthoDB" id="3930934at2"/>
<evidence type="ECO:0000256" key="3">
    <source>
        <dbReference type="ARBA" id="ARBA00022801"/>
    </source>
</evidence>
<dbReference type="Proteomes" id="UP000237846">
    <property type="component" value="Unassembled WGS sequence"/>
</dbReference>
<feature type="chain" id="PRO_5039463702" evidence="5">
    <location>
        <begin position="30"/>
        <end position="521"/>
    </location>
</feature>
<comment type="caution">
    <text evidence="7">The sequence shown here is derived from an EMBL/GenBank/DDBJ whole genome shotgun (WGS) entry which is preliminary data.</text>
</comment>
<dbReference type="InterPro" id="IPR013595">
    <property type="entry name" value="Pept_S33_TAP-like_C"/>
</dbReference>
<feature type="domain" description="Peptidase S33 tripeptidyl aminopeptidase-like C-terminal" evidence="6">
    <location>
        <begin position="416"/>
        <end position="519"/>
    </location>
</feature>
<evidence type="ECO:0000256" key="5">
    <source>
        <dbReference type="SAM" id="SignalP"/>
    </source>
</evidence>
<reference evidence="7 8" key="1">
    <citation type="submission" date="2018-03" db="EMBL/GenBank/DDBJ databases">
        <title>Genomic Encyclopedia of Archaeal and Bacterial Type Strains, Phase II (KMG-II): from individual species to whole genera.</title>
        <authorList>
            <person name="Goeker M."/>
        </authorList>
    </citation>
    <scope>NUCLEOTIDE SEQUENCE [LARGE SCALE GENOMIC DNA]</scope>
    <source>
        <strain evidence="7 8">DSM 45601</strain>
    </source>
</reference>
<protein>
    <submittedName>
        <fullName evidence="7">Alpha/beta hydrolase family protein</fullName>
    </submittedName>
</protein>
<proteinExistence type="inferred from homology"/>
<gene>
    <name evidence="7" type="ORF">CLV72_102250</name>
</gene>
<dbReference type="EMBL" id="PVZC01000002">
    <property type="protein sequence ID" value="PRY00619.1"/>
    <property type="molecule type" value="Genomic_DNA"/>
</dbReference>
<dbReference type="InterPro" id="IPR029058">
    <property type="entry name" value="AB_hydrolase_fold"/>
</dbReference>
<dbReference type="PANTHER" id="PTHR43248:SF29">
    <property type="entry name" value="TRIPEPTIDYL AMINOPEPTIDASE"/>
    <property type="match status" value="1"/>
</dbReference>
<dbReference type="InterPro" id="IPR051601">
    <property type="entry name" value="Serine_prot/Carboxylest_S33"/>
</dbReference>
<dbReference type="Gene3D" id="3.40.50.1820">
    <property type="entry name" value="alpha/beta hydrolase"/>
    <property type="match status" value="1"/>
</dbReference>
<feature type="signal peptide" evidence="5">
    <location>
        <begin position="1"/>
        <end position="29"/>
    </location>
</feature>
<evidence type="ECO:0000256" key="4">
    <source>
        <dbReference type="SAM" id="MobiDB-lite"/>
    </source>
</evidence>
<sequence>MRRGGQRVRGAGRRLVALAVIGLAAPLLAVPAAADDGEPAAPVEWGACPEDVAAEAPEMECGLVPVPLDYSDPEGVQIDIMVSRLAGTDPAARRGVLLFNPGGPGGSGLDMPADLLSRGMPAAVADSYDLIGMDTRGVGYSAPVSCGFTTDYRGNIPPYAVDDAAVTEQAEVAEAAAEQCAANDTEGRLRHLTTANTARDLDRIRAALGEEQISFYGASYGTALGAAYASMFPERSDRIVLDSNIGDTHLDHAGIRRYGLGAEQTFPDFARWAAERHEEYGLGDSPEEVRATYFELAERLDEHPVELDGTLVDGPLFRLATFGTLYHDLLYPQTAAAWQSLLEPEGTAPDRPGDAALTWPPSAGDAEAGDAGSAQAEPSPYDNAWSVFLAVTCNDVQWPEDVDTYRRSVAADRERYPVFGAASANILPCAFWPHEPSEPPVEIVDEGPSNILIVQNQRDPVTPHLGGVLLDRSFGERSRLVSVDGSGHGVYVNDDNACAQEVTTAYLVEGEMPERDMFCPA</sequence>
<keyword evidence="3 7" id="KW-0378">Hydrolase</keyword>